<dbReference type="PROSITE" id="PS50088">
    <property type="entry name" value="ANK_REPEAT"/>
    <property type="match status" value="5"/>
</dbReference>
<protein>
    <recommendedName>
        <fullName evidence="5">PH domain-containing protein</fullName>
    </recommendedName>
</protein>
<dbReference type="PROSITE" id="PS50003">
    <property type="entry name" value="PH_DOMAIN"/>
    <property type="match status" value="1"/>
</dbReference>
<name>A0ABQ6N344_9STRA</name>
<dbReference type="InterPro" id="IPR002110">
    <property type="entry name" value="Ankyrin_rpt"/>
</dbReference>
<dbReference type="PANTHER" id="PTHR24171:SF9">
    <property type="entry name" value="ANKYRIN REPEAT DOMAIN-CONTAINING PROTEIN 39"/>
    <property type="match status" value="1"/>
</dbReference>
<gene>
    <name evidence="6" type="ORF">TeGR_g5773</name>
</gene>
<dbReference type="Pfam" id="PF12796">
    <property type="entry name" value="Ank_2"/>
    <property type="match status" value="2"/>
</dbReference>
<dbReference type="Pfam" id="PF13637">
    <property type="entry name" value="Ank_4"/>
    <property type="match status" value="1"/>
</dbReference>
<evidence type="ECO:0000313" key="6">
    <source>
        <dbReference type="EMBL" id="GMI38650.1"/>
    </source>
</evidence>
<dbReference type="Gene3D" id="1.25.40.20">
    <property type="entry name" value="Ankyrin repeat-containing domain"/>
    <property type="match status" value="2"/>
</dbReference>
<dbReference type="Pfam" id="PF00023">
    <property type="entry name" value="Ank"/>
    <property type="match status" value="1"/>
</dbReference>
<evidence type="ECO:0000256" key="1">
    <source>
        <dbReference type="ARBA" id="ARBA00022737"/>
    </source>
</evidence>
<evidence type="ECO:0000256" key="2">
    <source>
        <dbReference type="ARBA" id="ARBA00023043"/>
    </source>
</evidence>
<sequence length="609" mass="66992">MPSVVPSPTKRDPVSSRPVVSGSETVSQITKHGWLLVWSPDRADTETPNYDYYKRYCVLDYGKSYFKVFMIAPTMNAMMGVDEHHATSYSDPILQGKKPLTTLFLHSAKLSETGRDTIHDSTYFTFKLQTISKPVSGYGPQVNTMDLAATSRAEVRAWIKALGSSVVNLASLPTVTGRIHKASRHKVKQSTTAKRLVVHHKAEQKWARRPTLEDLSDKVTEKEKKVDKIAVDSIALHPTDQRWKLSANNFSKTPARPKTCTAAETIPDYIIKAVFKSDLDEIIIWLSTHRAFDRMQARSGEKMLHAACACGDFPLALFFLDKGAKVEEKDGYGESAMYCAVKNRSVKVATLLLERGHNVNLGADDGVTPLSLSCANGDIEMVTFLLDAGANPMTPDIRGITPFFTACAQGHVRVVKILLQMNQEIPGIVDIKKTTNNDITPLYAACQRGCIEVVKMLVDMGAEYDKPNLQLITPLHAAVERGELDLCKYLVDELGADVFTTNTTDMTCMHTASKFGRLETFHWLMEKGLDMDATDQYGATPLDVAKSFGHGEMAAFLMGKGAATGMDYLRDPKSRAKSVYMKLMLGRGGDEGDGEGGAVTGLIAEGEIF</sequence>
<reference evidence="6 7" key="1">
    <citation type="journal article" date="2023" name="Commun. Biol.">
        <title>Genome analysis of Parmales, the sister group of diatoms, reveals the evolutionary specialization of diatoms from phago-mixotrophs to photoautotrophs.</title>
        <authorList>
            <person name="Ban H."/>
            <person name="Sato S."/>
            <person name="Yoshikawa S."/>
            <person name="Yamada K."/>
            <person name="Nakamura Y."/>
            <person name="Ichinomiya M."/>
            <person name="Sato N."/>
            <person name="Blanc-Mathieu R."/>
            <person name="Endo H."/>
            <person name="Kuwata A."/>
            <person name="Ogata H."/>
        </authorList>
    </citation>
    <scope>NUCLEOTIDE SEQUENCE [LARGE SCALE GENOMIC DNA]</scope>
</reference>
<feature type="domain" description="PH" evidence="5">
    <location>
        <begin position="28"/>
        <end position="167"/>
    </location>
</feature>
<proteinExistence type="predicted"/>
<keyword evidence="2 3" id="KW-0040">ANK repeat</keyword>
<dbReference type="EMBL" id="BRYB01002044">
    <property type="protein sequence ID" value="GMI38650.1"/>
    <property type="molecule type" value="Genomic_DNA"/>
</dbReference>
<dbReference type="SMART" id="SM00233">
    <property type="entry name" value="PH"/>
    <property type="match status" value="1"/>
</dbReference>
<dbReference type="PANTHER" id="PTHR24171">
    <property type="entry name" value="ANKYRIN REPEAT DOMAIN-CONTAINING PROTEIN 39-RELATED"/>
    <property type="match status" value="1"/>
</dbReference>
<keyword evidence="7" id="KW-1185">Reference proteome</keyword>
<feature type="repeat" description="ANK" evidence="3">
    <location>
        <begin position="299"/>
        <end position="331"/>
    </location>
</feature>
<feature type="repeat" description="ANK" evidence="3">
    <location>
        <begin position="504"/>
        <end position="536"/>
    </location>
</feature>
<evidence type="ECO:0000256" key="3">
    <source>
        <dbReference type="PROSITE-ProRule" id="PRU00023"/>
    </source>
</evidence>
<dbReference type="PROSITE" id="PS50297">
    <property type="entry name" value="ANK_REP_REGION"/>
    <property type="match status" value="2"/>
</dbReference>
<feature type="repeat" description="ANK" evidence="3">
    <location>
        <begin position="437"/>
        <end position="469"/>
    </location>
</feature>
<evidence type="ECO:0000313" key="7">
    <source>
        <dbReference type="Proteomes" id="UP001165060"/>
    </source>
</evidence>
<dbReference type="SUPFAM" id="SSF48403">
    <property type="entry name" value="Ankyrin repeat"/>
    <property type="match status" value="1"/>
</dbReference>
<dbReference type="InterPro" id="IPR001849">
    <property type="entry name" value="PH_domain"/>
</dbReference>
<dbReference type="Gene3D" id="2.30.29.30">
    <property type="entry name" value="Pleckstrin-homology domain (PH domain)/Phosphotyrosine-binding domain (PTB)"/>
    <property type="match status" value="1"/>
</dbReference>
<feature type="region of interest" description="Disordered" evidence="4">
    <location>
        <begin position="1"/>
        <end position="22"/>
    </location>
</feature>
<keyword evidence="1" id="KW-0677">Repeat</keyword>
<dbReference type="InterPro" id="IPR036770">
    <property type="entry name" value="Ankyrin_rpt-contain_sf"/>
</dbReference>
<feature type="repeat" description="ANK" evidence="3">
    <location>
        <begin position="365"/>
        <end position="397"/>
    </location>
</feature>
<dbReference type="SMART" id="SM00248">
    <property type="entry name" value="ANK"/>
    <property type="match status" value="8"/>
</dbReference>
<dbReference type="Proteomes" id="UP001165060">
    <property type="component" value="Unassembled WGS sequence"/>
</dbReference>
<evidence type="ECO:0000259" key="5">
    <source>
        <dbReference type="PROSITE" id="PS50003"/>
    </source>
</evidence>
<feature type="repeat" description="ANK" evidence="3">
    <location>
        <begin position="332"/>
        <end position="364"/>
    </location>
</feature>
<comment type="caution">
    <text evidence="6">The sequence shown here is derived from an EMBL/GenBank/DDBJ whole genome shotgun (WGS) entry which is preliminary data.</text>
</comment>
<evidence type="ECO:0000256" key="4">
    <source>
        <dbReference type="SAM" id="MobiDB-lite"/>
    </source>
</evidence>
<accession>A0ABQ6N344</accession>
<organism evidence="6 7">
    <name type="scientific">Tetraparma gracilis</name>
    <dbReference type="NCBI Taxonomy" id="2962635"/>
    <lineage>
        <taxon>Eukaryota</taxon>
        <taxon>Sar</taxon>
        <taxon>Stramenopiles</taxon>
        <taxon>Ochrophyta</taxon>
        <taxon>Bolidophyceae</taxon>
        <taxon>Parmales</taxon>
        <taxon>Triparmaceae</taxon>
        <taxon>Tetraparma</taxon>
    </lineage>
</organism>
<dbReference type="InterPro" id="IPR011993">
    <property type="entry name" value="PH-like_dom_sf"/>
</dbReference>
<dbReference type="SUPFAM" id="SSF50729">
    <property type="entry name" value="PH domain-like"/>
    <property type="match status" value="1"/>
</dbReference>